<dbReference type="PROSITE" id="PS50157">
    <property type="entry name" value="ZINC_FINGER_C2H2_2"/>
    <property type="match status" value="4"/>
</dbReference>
<evidence type="ECO:0000256" key="7">
    <source>
        <dbReference type="SAM" id="MobiDB-lite"/>
    </source>
</evidence>
<keyword evidence="10" id="KW-1185">Reference proteome</keyword>
<feature type="domain" description="C2H2-type" evidence="8">
    <location>
        <begin position="590"/>
        <end position="618"/>
    </location>
</feature>
<comment type="caution">
    <text evidence="9">The sequence shown here is derived from an EMBL/GenBank/DDBJ whole genome shotgun (WGS) entry which is preliminary data.</text>
</comment>
<keyword evidence="3 6" id="KW-0863">Zinc-finger</keyword>
<keyword evidence="2" id="KW-0677">Repeat</keyword>
<proteinExistence type="predicted"/>
<evidence type="ECO:0000313" key="9">
    <source>
        <dbReference type="EMBL" id="KAB7503081.1"/>
    </source>
</evidence>
<dbReference type="GO" id="GO:0008270">
    <property type="term" value="F:zinc ion binding"/>
    <property type="evidence" value="ECO:0007669"/>
    <property type="project" value="UniProtKB-KW"/>
</dbReference>
<dbReference type="InterPro" id="IPR013087">
    <property type="entry name" value="Znf_C2H2_type"/>
</dbReference>
<dbReference type="AlphaFoldDB" id="A0A5N5T8Y8"/>
<evidence type="ECO:0000256" key="4">
    <source>
        <dbReference type="ARBA" id="ARBA00022833"/>
    </source>
</evidence>
<keyword evidence="1" id="KW-0479">Metal-binding</keyword>
<feature type="domain" description="C2H2-type" evidence="8">
    <location>
        <begin position="534"/>
        <end position="561"/>
    </location>
</feature>
<feature type="compositionally biased region" description="Basic and acidic residues" evidence="7">
    <location>
        <begin position="346"/>
        <end position="359"/>
    </location>
</feature>
<dbReference type="SMART" id="SM00355">
    <property type="entry name" value="ZnF_C2H2"/>
    <property type="match status" value="4"/>
</dbReference>
<dbReference type="Proteomes" id="UP000326759">
    <property type="component" value="Unassembled WGS sequence"/>
</dbReference>
<evidence type="ECO:0000256" key="6">
    <source>
        <dbReference type="PROSITE-ProRule" id="PRU00042"/>
    </source>
</evidence>
<protein>
    <submittedName>
        <fullName evidence="9">Zinc finger and SCAN domain-containing protein 5B</fullName>
    </submittedName>
</protein>
<evidence type="ECO:0000256" key="1">
    <source>
        <dbReference type="ARBA" id="ARBA00022723"/>
    </source>
</evidence>
<evidence type="ECO:0000313" key="10">
    <source>
        <dbReference type="Proteomes" id="UP000326759"/>
    </source>
</evidence>
<dbReference type="OrthoDB" id="6349261at2759"/>
<name>A0A5N5T8Y8_9CRUS</name>
<keyword evidence="5" id="KW-0539">Nucleus</keyword>
<keyword evidence="4" id="KW-0862">Zinc</keyword>
<evidence type="ECO:0000259" key="8">
    <source>
        <dbReference type="PROSITE" id="PS50157"/>
    </source>
</evidence>
<sequence length="741" mass="83585">MYSDNEHDSKTELGTMSLQSIPNSISDAELLSRTGNFGSDNHLELTSFDPQSQSCQKQDEISLNNVNQNENTGTLTLDTSHYYDNLTSAPVMIYQMPCGNIVPFDSIVSIPVAKSGQPRANDHDSLLQNSFNSQEIFSNSQNNFTNSQSWYIVNESPRFKGQMNDKMVVSQIYSPEEAANIFLDTHSFVEKNDKCKIDIPDTVEPNEHISSELTVNADGGFNTNEPIDPLALSVYNSTDTDSEVALTLASLGNLKDDNMQPNSSQNLSLDTCFSSQKCSVEEKLNDQDEHHQNSVEVGQSEINLMSNCNVDSQKTFKKPKVNYSSRSESSCKRSRSKVKIKNSTDQQKKPPEAKEHQDPCKNNLLGQLLKASKHCEPASLIPEGVVGDVIPAVGYRIMEMSNLCEMIQMMHKCSNKSCKGLIVMQEQASLREGAVSQLSIICTGCKEGAVCATSSKFHDNSQFDINARVETLKKEFNIDETQVQKMLEILGIFYRLKKDEPQVKFECDYCHKLYTDKSTLYAHIKSIHLEEYRTECEVCFKRFYHKPHYQAHMRKHTKEKPFACDLCPKKFSHQQSLKKHMLSHKCEKKYKCRLCGKFFKLLISIRQHLMQQHKLKKSDTEAQVVTDVIAEVLPSDEESYQQTSSNESRIHDPNNGEASTLVSRNKYTSLHKSKPYTSDVDSMESLSCSPANDEAFITKNCPTVVENIVTPSVASDTVSAVYNPSVKENFSRNFNNWKTPS</sequence>
<evidence type="ECO:0000256" key="5">
    <source>
        <dbReference type="ARBA" id="ARBA00023242"/>
    </source>
</evidence>
<dbReference type="PROSITE" id="PS00028">
    <property type="entry name" value="ZINC_FINGER_C2H2_1"/>
    <property type="match status" value="4"/>
</dbReference>
<dbReference type="InterPro" id="IPR036236">
    <property type="entry name" value="Znf_C2H2_sf"/>
</dbReference>
<evidence type="ECO:0000256" key="2">
    <source>
        <dbReference type="ARBA" id="ARBA00022737"/>
    </source>
</evidence>
<gene>
    <name evidence="9" type="primary">ZSCAN5B_1</name>
    <name evidence="9" type="ORF">Anas_06890</name>
</gene>
<dbReference type="Pfam" id="PF00096">
    <property type="entry name" value="zf-C2H2"/>
    <property type="match status" value="3"/>
</dbReference>
<dbReference type="SUPFAM" id="SSF57667">
    <property type="entry name" value="beta-beta-alpha zinc fingers"/>
    <property type="match status" value="2"/>
</dbReference>
<dbReference type="Gene3D" id="3.30.160.60">
    <property type="entry name" value="Classic Zinc Finger"/>
    <property type="match status" value="2"/>
</dbReference>
<feature type="region of interest" description="Disordered" evidence="7">
    <location>
        <begin position="636"/>
        <end position="664"/>
    </location>
</feature>
<dbReference type="PANTHER" id="PTHR24377">
    <property type="entry name" value="IP01015P-RELATED"/>
    <property type="match status" value="1"/>
</dbReference>
<reference evidence="9 10" key="1">
    <citation type="journal article" date="2019" name="PLoS Biol.">
        <title>Sex chromosomes control vertical transmission of feminizing Wolbachia symbionts in an isopod.</title>
        <authorList>
            <person name="Becking T."/>
            <person name="Chebbi M.A."/>
            <person name="Giraud I."/>
            <person name="Moumen B."/>
            <person name="Laverre T."/>
            <person name="Caubet Y."/>
            <person name="Peccoud J."/>
            <person name="Gilbert C."/>
            <person name="Cordaux R."/>
        </authorList>
    </citation>
    <scope>NUCLEOTIDE SEQUENCE [LARGE SCALE GENOMIC DNA]</scope>
    <source>
        <strain evidence="9">ANa2</strain>
        <tissue evidence="9">Whole body excluding digestive tract and cuticle</tissue>
    </source>
</reference>
<evidence type="ECO:0000256" key="3">
    <source>
        <dbReference type="ARBA" id="ARBA00022771"/>
    </source>
</evidence>
<dbReference type="InterPro" id="IPR050826">
    <property type="entry name" value="Krueppel_C2H2_ZnFinger"/>
</dbReference>
<feature type="region of interest" description="Disordered" evidence="7">
    <location>
        <begin position="317"/>
        <end position="360"/>
    </location>
</feature>
<organism evidence="9 10">
    <name type="scientific">Armadillidium nasatum</name>
    <dbReference type="NCBI Taxonomy" id="96803"/>
    <lineage>
        <taxon>Eukaryota</taxon>
        <taxon>Metazoa</taxon>
        <taxon>Ecdysozoa</taxon>
        <taxon>Arthropoda</taxon>
        <taxon>Crustacea</taxon>
        <taxon>Multicrustacea</taxon>
        <taxon>Malacostraca</taxon>
        <taxon>Eumalacostraca</taxon>
        <taxon>Peracarida</taxon>
        <taxon>Isopoda</taxon>
        <taxon>Oniscidea</taxon>
        <taxon>Crinocheta</taxon>
        <taxon>Armadillidiidae</taxon>
        <taxon>Armadillidium</taxon>
    </lineage>
</organism>
<dbReference type="EMBL" id="SEYY01005926">
    <property type="protein sequence ID" value="KAB7503081.1"/>
    <property type="molecule type" value="Genomic_DNA"/>
</dbReference>
<dbReference type="FunFam" id="3.30.160.60:FF:000534">
    <property type="entry name" value="zinc finger protein 674"/>
    <property type="match status" value="1"/>
</dbReference>
<feature type="domain" description="C2H2-type" evidence="8">
    <location>
        <begin position="562"/>
        <end position="589"/>
    </location>
</feature>
<feature type="domain" description="C2H2-type" evidence="8">
    <location>
        <begin position="505"/>
        <end position="533"/>
    </location>
</feature>
<accession>A0A5N5T8Y8</accession>